<feature type="compositionally biased region" description="Low complexity" evidence="1">
    <location>
        <begin position="490"/>
        <end position="500"/>
    </location>
</feature>
<dbReference type="EMBL" id="ALBS01000185">
    <property type="protein sequence ID" value="EJT48896.1"/>
    <property type="molecule type" value="Genomic_DNA"/>
</dbReference>
<feature type="compositionally biased region" description="Basic and acidic residues" evidence="1">
    <location>
        <begin position="63"/>
        <end position="74"/>
    </location>
</feature>
<feature type="compositionally biased region" description="Low complexity" evidence="1">
    <location>
        <begin position="140"/>
        <end position="151"/>
    </location>
</feature>
<evidence type="ECO:0000256" key="2">
    <source>
        <dbReference type="SAM" id="Phobius"/>
    </source>
</evidence>
<dbReference type="VEuPathDB" id="FungiDB:A1Q1_01991"/>
<evidence type="ECO:0000313" key="4">
    <source>
        <dbReference type="EMBL" id="EJT48896.1"/>
    </source>
</evidence>
<evidence type="ECO:0000313" key="5">
    <source>
        <dbReference type="Proteomes" id="UP000002748"/>
    </source>
</evidence>
<dbReference type="RefSeq" id="XP_014180474.1">
    <property type="nucleotide sequence ID" value="XM_014324999.1"/>
</dbReference>
<keyword evidence="2" id="KW-0812">Transmembrane</keyword>
<feature type="region of interest" description="Disordered" evidence="1">
    <location>
        <begin position="341"/>
        <end position="383"/>
    </location>
</feature>
<keyword evidence="3" id="KW-0732">Signal</keyword>
<feature type="signal peptide" evidence="3">
    <location>
        <begin position="1"/>
        <end position="15"/>
    </location>
</feature>
<evidence type="ECO:0000256" key="3">
    <source>
        <dbReference type="SAM" id="SignalP"/>
    </source>
</evidence>
<name>J5T2Z6_TRIAS</name>
<dbReference type="GeneID" id="25985505"/>
<feature type="chain" id="PRO_5013334189" description="Mid2 domain-containing protein" evidence="3">
    <location>
        <begin position="16"/>
        <end position="567"/>
    </location>
</feature>
<dbReference type="Proteomes" id="UP000002748">
    <property type="component" value="Unassembled WGS sequence"/>
</dbReference>
<evidence type="ECO:0008006" key="6">
    <source>
        <dbReference type="Google" id="ProtNLM"/>
    </source>
</evidence>
<reference evidence="4 5" key="1">
    <citation type="journal article" date="2012" name="Eukaryot. Cell">
        <title>Draft genome sequence of CBS 2479, the standard type strain of Trichosporon asahii.</title>
        <authorList>
            <person name="Yang R.Y."/>
            <person name="Li H.T."/>
            <person name="Zhu H."/>
            <person name="Zhou G.P."/>
            <person name="Wang M."/>
            <person name="Wang L."/>
        </authorList>
    </citation>
    <scope>NUCLEOTIDE SEQUENCE [LARGE SCALE GENOMIC DNA]</scope>
    <source>
        <strain evidence="5">ATCC 90039 / CBS 2479 / JCM 2466 / KCTC 7840 / NCYC 2677 / UAMH 7654</strain>
    </source>
</reference>
<dbReference type="HOGENOM" id="CLU_480748_0_0_1"/>
<feature type="region of interest" description="Disordered" evidence="1">
    <location>
        <begin position="38"/>
        <end position="74"/>
    </location>
</feature>
<feature type="compositionally biased region" description="Low complexity" evidence="1">
    <location>
        <begin position="175"/>
        <end position="184"/>
    </location>
</feature>
<dbReference type="KEGG" id="tasa:A1Q1_01991"/>
<proteinExistence type="predicted"/>
<feature type="compositionally biased region" description="Polar residues" evidence="1">
    <location>
        <begin position="41"/>
        <end position="56"/>
    </location>
</feature>
<evidence type="ECO:0000256" key="1">
    <source>
        <dbReference type="SAM" id="MobiDB-lite"/>
    </source>
</evidence>
<sequence>MRWLVAVATALTASAQLQWTVSPTYTVCATATLHLGPAPTGSDNAQLQTAQTTRNPDTAPPPEIEHPDDHDRRKREEERWDIYVYNMGVPQWSSVGVDTASYSIGSELKMQTSGAPTPTVNVDTGVTPTATLNGGRPVDAQAPQTQAQPQPSDRPRLDGGASQQAEQPGGEGEASSEPQPTQSSQERRRLHSRALINMTLIEAFGGGELQWQVNVPPGLYRLGAISTTNASSRIASEAFEVKPGNGSACVPQSFLPKKESALDWRAVVGIVVGGVVGIILVGLLIWWLMRRCKKKRSKPLDDNFWHMYYPTRIASPNPSLPPFPMPDYSYYGQGNGSFSGSGSAGSFKPPVLPSSGSGGGARSIRSLRSLRSKPNQSPSEKMDLDSAIHVTYNAYGPGTTPLERQVQALVEGSKNDVALEQELRGLFRANQKEHYSDLEAAVMKLLDQPGEKPLGPEIKALYESVLGRRASSAYSGFTARESLDTLRTQRPAPVRPARPASSQLPEELGPQVQLPAHLSPAASANTLLGRIGWRRSQQQEVMRAEVMRSPDGEKEQRVYHHLNYNNY</sequence>
<dbReference type="AlphaFoldDB" id="J5T2Z6"/>
<comment type="caution">
    <text evidence="4">The sequence shown here is derived from an EMBL/GenBank/DDBJ whole genome shotgun (WGS) entry which is preliminary data.</text>
</comment>
<keyword evidence="2" id="KW-0472">Membrane</keyword>
<organism evidence="4 5">
    <name type="scientific">Trichosporon asahii var. asahii (strain ATCC 90039 / CBS 2479 / JCM 2466 / KCTC 7840 / NBRC 103889/ NCYC 2677 / UAMH 7654)</name>
    <name type="common">Yeast</name>
    <dbReference type="NCBI Taxonomy" id="1186058"/>
    <lineage>
        <taxon>Eukaryota</taxon>
        <taxon>Fungi</taxon>
        <taxon>Dikarya</taxon>
        <taxon>Basidiomycota</taxon>
        <taxon>Agaricomycotina</taxon>
        <taxon>Tremellomycetes</taxon>
        <taxon>Trichosporonales</taxon>
        <taxon>Trichosporonaceae</taxon>
        <taxon>Trichosporon</taxon>
    </lineage>
</organism>
<protein>
    <recommendedName>
        <fullName evidence="6">Mid2 domain-containing protein</fullName>
    </recommendedName>
</protein>
<gene>
    <name evidence="4" type="ORF">A1Q1_01991</name>
</gene>
<feature type="region of interest" description="Disordered" evidence="1">
    <location>
        <begin position="110"/>
        <end position="188"/>
    </location>
</feature>
<feature type="transmembrane region" description="Helical" evidence="2">
    <location>
        <begin position="264"/>
        <end position="288"/>
    </location>
</feature>
<accession>J5T2Z6</accession>
<feature type="compositionally biased region" description="Polar residues" evidence="1">
    <location>
        <begin position="110"/>
        <end position="132"/>
    </location>
</feature>
<feature type="region of interest" description="Disordered" evidence="1">
    <location>
        <begin position="481"/>
        <end position="509"/>
    </location>
</feature>
<keyword evidence="2" id="KW-1133">Transmembrane helix</keyword>